<reference evidence="5 6" key="1">
    <citation type="submission" date="2016-10" db="EMBL/GenBank/DDBJ databases">
        <authorList>
            <person name="de Groot N.N."/>
        </authorList>
    </citation>
    <scope>NUCLEOTIDE SEQUENCE [LARGE SCALE GENOMIC DNA]</scope>
    <source>
        <strain evidence="5 6">DSM 6793</strain>
    </source>
</reference>
<dbReference type="Proteomes" id="UP000199514">
    <property type="component" value="Unassembled WGS sequence"/>
</dbReference>
<dbReference type="PANTHER" id="PTHR30404">
    <property type="entry name" value="N-ACETYLMURAMOYL-L-ALANINE AMIDASE"/>
    <property type="match status" value="1"/>
</dbReference>
<evidence type="ECO:0000256" key="1">
    <source>
        <dbReference type="ARBA" id="ARBA00001561"/>
    </source>
</evidence>
<evidence type="ECO:0000313" key="6">
    <source>
        <dbReference type="Proteomes" id="UP000199514"/>
    </source>
</evidence>
<dbReference type="InterPro" id="IPR002508">
    <property type="entry name" value="MurNAc-LAA_cat"/>
</dbReference>
<evidence type="ECO:0000256" key="2">
    <source>
        <dbReference type="ARBA" id="ARBA00011901"/>
    </source>
</evidence>
<name>A0A1I1M4V2_9BACT</name>
<keyword evidence="3" id="KW-0378">Hydrolase</keyword>
<dbReference type="FunFam" id="3.40.630.40:FF:000005">
    <property type="entry name" value="N-acetylmuramoyl-L-alanine amidase (AmiA)"/>
    <property type="match status" value="1"/>
</dbReference>
<keyword evidence="6" id="KW-1185">Reference proteome</keyword>
<dbReference type="OrthoDB" id="9806267at2"/>
<dbReference type="PANTHER" id="PTHR30404:SF0">
    <property type="entry name" value="N-ACETYLMURAMOYL-L-ALANINE AMIDASE AMIC"/>
    <property type="match status" value="1"/>
</dbReference>
<dbReference type="GO" id="GO:0009253">
    <property type="term" value="P:peptidoglycan catabolic process"/>
    <property type="evidence" value="ECO:0007669"/>
    <property type="project" value="InterPro"/>
</dbReference>
<dbReference type="RefSeq" id="WP_091514739.1">
    <property type="nucleotide sequence ID" value="NZ_FOLE01000009.1"/>
</dbReference>
<dbReference type="GO" id="GO:0030288">
    <property type="term" value="C:outer membrane-bounded periplasmic space"/>
    <property type="evidence" value="ECO:0007669"/>
    <property type="project" value="TreeGrafter"/>
</dbReference>
<gene>
    <name evidence="5" type="ORF">SAMN05421780_109138</name>
</gene>
<dbReference type="Gene3D" id="3.40.630.40">
    <property type="entry name" value="Zn-dependent exopeptidases"/>
    <property type="match status" value="1"/>
</dbReference>
<organism evidence="5 6">
    <name type="scientific">Flexibacter flexilis DSM 6793</name>
    <dbReference type="NCBI Taxonomy" id="927664"/>
    <lineage>
        <taxon>Bacteria</taxon>
        <taxon>Pseudomonadati</taxon>
        <taxon>Bacteroidota</taxon>
        <taxon>Cytophagia</taxon>
        <taxon>Cytophagales</taxon>
        <taxon>Flexibacteraceae</taxon>
        <taxon>Flexibacter</taxon>
    </lineage>
</organism>
<protein>
    <recommendedName>
        <fullName evidence="2">N-acetylmuramoyl-L-alanine amidase</fullName>
        <ecNumber evidence="2">3.5.1.28</ecNumber>
    </recommendedName>
</protein>
<dbReference type="STRING" id="927664.SAMN05421780_109138"/>
<dbReference type="GO" id="GO:0008745">
    <property type="term" value="F:N-acetylmuramoyl-L-alanine amidase activity"/>
    <property type="evidence" value="ECO:0007669"/>
    <property type="project" value="UniProtKB-EC"/>
</dbReference>
<dbReference type="AlphaFoldDB" id="A0A1I1M4V2"/>
<dbReference type="SUPFAM" id="SSF53187">
    <property type="entry name" value="Zn-dependent exopeptidases"/>
    <property type="match status" value="1"/>
</dbReference>
<dbReference type="InterPro" id="IPR050695">
    <property type="entry name" value="N-acetylmuramoyl_amidase_3"/>
</dbReference>
<dbReference type="Pfam" id="PF01520">
    <property type="entry name" value="Amidase_3"/>
    <property type="match status" value="1"/>
</dbReference>
<evidence type="ECO:0000256" key="3">
    <source>
        <dbReference type="ARBA" id="ARBA00022801"/>
    </source>
</evidence>
<dbReference type="EC" id="3.5.1.28" evidence="2"/>
<dbReference type="SMART" id="SM00646">
    <property type="entry name" value="Ami_3"/>
    <property type="match status" value="1"/>
</dbReference>
<dbReference type="EMBL" id="FOLE01000009">
    <property type="protein sequence ID" value="SFC76700.1"/>
    <property type="molecule type" value="Genomic_DNA"/>
</dbReference>
<accession>A0A1I1M4V2</accession>
<sequence>MLKNIVSICLIASVVVLGSFTTLEKSKGHYKLRTIVIDAGHGGKDPGCLGAKSKEGEVTLKIALELGKTLNTYMPDVKVIYTRKTNHFVELHDRAGIANKNNADLFISIHCNSGPKHIYGSETYTMGLHTTKGNLEVAKRENDVVLQEDNYLQKYEGFDPKSPLAHIFFAQMQNAHVASSLILAEKIENQFKKRVGRNSRGVKQAGFLVLWRTAMPSVLIETGYLTNRDEEKYLNNELGQVYLASGIYRAIRDYREEMEQN</sequence>
<comment type="catalytic activity">
    <reaction evidence="1">
        <text>Hydrolyzes the link between N-acetylmuramoyl residues and L-amino acid residues in certain cell-wall glycopeptides.</text>
        <dbReference type="EC" id="3.5.1.28"/>
    </reaction>
</comment>
<evidence type="ECO:0000259" key="4">
    <source>
        <dbReference type="SMART" id="SM00646"/>
    </source>
</evidence>
<feature type="domain" description="MurNAc-LAA" evidence="4">
    <location>
        <begin position="95"/>
        <end position="252"/>
    </location>
</feature>
<evidence type="ECO:0000313" key="5">
    <source>
        <dbReference type="EMBL" id="SFC76700.1"/>
    </source>
</evidence>
<proteinExistence type="predicted"/>
<dbReference type="CDD" id="cd02696">
    <property type="entry name" value="MurNAc-LAA"/>
    <property type="match status" value="1"/>
</dbReference>